<protein>
    <submittedName>
        <fullName evidence="2">Uncharacterized protein</fullName>
    </submittedName>
</protein>
<dbReference type="KEGG" id="msil:METEAL_20690"/>
<evidence type="ECO:0000313" key="3">
    <source>
        <dbReference type="Proteomes" id="UP001238179"/>
    </source>
</evidence>
<dbReference type="Proteomes" id="UP001238179">
    <property type="component" value="Chromosome"/>
</dbReference>
<feature type="transmembrane region" description="Helical" evidence="1">
    <location>
        <begin position="37"/>
        <end position="57"/>
    </location>
</feature>
<dbReference type="AlphaFoldDB" id="A0AA48GNQ5"/>
<reference evidence="3" key="1">
    <citation type="journal article" date="2023" name="Int. J. Syst. Evol. Microbiol.">
        <title>Mesoterricola silvestris gen. nov., sp. nov., Mesoterricola sediminis sp. nov., Geothrix oryzae sp. nov., Geothrix edaphica sp. nov., Geothrix rubra sp. nov., and Geothrix limicola sp. nov., six novel members of Acidobacteriota isolated from soils.</title>
        <authorList>
            <person name="Itoh H."/>
            <person name="Sugisawa Y."/>
            <person name="Mise K."/>
            <person name="Xu Z."/>
            <person name="Kuniyasu M."/>
            <person name="Ushijima N."/>
            <person name="Kawano K."/>
            <person name="Kobayashi E."/>
            <person name="Shiratori Y."/>
            <person name="Masuda Y."/>
            <person name="Senoo K."/>
        </authorList>
    </citation>
    <scope>NUCLEOTIDE SEQUENCE [LARGE SCALE GENOMIC DNA]</scope>
    <source>
        <strain evidence="3">W79</strain>
    </source>
</reference>
<feature type="transmembrane region" description="Helical" evidence="1">
    <location>
        <begin position="6"/>
        <end position="25"/>
    </location>
</feature>
<keyword evidence="1" id="KW-0472">Membrane</keyword>
<name>A0AA48GNQ5_9BACT</name>
<dbReference type="RefSeq" id="WP_316415809.1">
    <property type="nucleotide sequence ID" value="NZ_AP027080.1"/>
</dbReference>
<keyword evidence="1" id="KW-0812">Transmembrane</keyword>
<evidence type="ECO:0000313" key="2">
    <source>
        <dbReference type="EMBL" id="BDU72895.1"/>
    </source>
</evidence>
<organism evidence="2 3">
    <name type="scientific">Mesoterricola silvestris</name>
    <dbReference type="NCBI Taxonomy" id="2927979"/>
    <lineage>
        <taxon>Bacteria</taxon>
        <taxon>Pseudomonadati</taxon>
        <taxon>Acidobacteriota</taxon>
        <taxon>Holophagae</taxon>
        <taxon>Holophagales</taxon>
        <taxon>Holophagaceae</taxon>
        <taxon>Mesoterricola</taxon>
    </lineage>
</organism>
<accession>A0AA48GNQ5</accession>
<evidence type="ECO:0000256" key="1">
    <source>
        <dbReference type="SAM" id="Phobius"/>
    </source>
</evidence>
<keyword evidence="3" id="KW-1185">Reference proteome</keyword>
<dbReference type="EMBL" id="AP027080">
    <property type="protein sequence ID" value="BDU72895.1"/>
    <property type="molecule type" value="Genomic_DNA"/>
</dbReference>
<gene>
    <name evidence="2" type="ORF">METEAL_20690</name>
</gene>
<keyword evidence="1" id="KW-1133">Transmembrane helix</keyword>
<sequence length="60" mass="6903">MTHGLWFLPLGLAIGIAGTRTWMQVRHALRAARDRAPWLLPVLAWLPLVCWILSRFIPQD</sequence>
<proteinExistence type="predicted"/>